<dbReference type="InterPro" id="IPR018060">
    <property type="entry name" value="HTH_AraC"/>
</dbReference>
<keyword evidence="3 8" id="KW-0597">Phosphoprotein</keyword>
<evidence type="ECO:0000256" key="7">
    <source>
        <dbReference type="ARBA" id="ARBA00023163"/>
    </source>
</evidence>
<reference evidence="11 12" key="1">
    <citation type="submission" date="2024-02" db="EMBL/GenBank/DDBJ databases">
        <title>Complete sequences of two Paenibacillus sp. strains and one Lysinibacillus strain isolated from the environment on STAA medium highlight biotechnological potential.</title>
        <authorList>
            <person name="Attere S.A."/>
            <person name="Piche L.C."/>
            <person name="Intertaglia L."/>
            <person name="Lami R."/>
            <person name="Charette S.J."/>
            <person name="Vincent A.T."/>
        </authorList>
    </citation>
    <scope>NUCLEOTIDE SEQUENCE [LARGE SCALE GENOMIC DNA]</scope>
    <source>
        <strain evidence="11 12">Y5S-7</strain>
    </source>
</reference>
<dbReference type="AlphaFoldDB" id="A0ABD8AMK3"/>
<dbReference type="InterPro" id="IPR009057">
    <property type="entry name" value="Homeodomain-like_sf"/>
</dbReference>
<accession>A0ABD8AMK3</accession>
<organism evidence="11 12">
    <name type="scientific">Paenibacillus amylolyticus</name>
    <dbReference type="NCBI Taxonomy" id="1451"/>
    <lineage>
        <taxon>Bacteria</taxon>
        <taxon>Bacillati</taxon>
        <taxon>Bacillota</taxon>
        <taxon>Bacilli</taxon>
        <taxon>Bacillales</taxon>
        <taxon>Paenibacillaceae</taxon>
        <taxon>Paenibacillus</taxon>
    </lineage>
</organism>
<dbReference type="Gene3D" id="1.10.10.60">
    <property type="entry name" value="Homeodomain-like"/>
    <property type="match status" value="2"/>
</dbReference>
<dbReference type="InterPro" id="IPR011006">
    <property type="entry name" value="CheY-like_superfamily"/>
</dbReference>
<evidence type="ECO:0000256" key="5">
    <source>
        <dbReference type="ARBA" id="ARBA00023015"/>
    </source>
</evidence>
<dbReference type="PANTHER" id="PTHR42713">
    <property type="entry name" value="HISTIDINE KINASE-RELATED"/>
    <property type="match status" value="1"/>
</dbReference>
<feature type="domain" description="Response regulatory" evidence="10">
    <location>
        <begin position="4"/>
        <end position="121"/>
    </location>
</feature>
<dbReference type="CDD" id="cd17536">
    <property type="entry name" value="REC_YesN-like"/>
    <property type="match status" value="1"/>
</dbReference>
<protein>
    <submittedName>
        <fullName evidence="11">Response regulator</fullName>
    </submittedName>
</protein>
<evidence type="ECO:0000256" key="1">
    <source>
        <dbReference type="ARBA" id="ARBA00004496"/>
    </source>
</evidence>
<dbReference type="GO" id="GO:0000160">
    <property type="term" value="P:phosphorelay signal transduction system"/>
    <property type="evidence" value="ECO:0007669"/>
    <property type="project" value="UniProtKB-KW"/>
</dbReference>
<proteinExistence type="predicted"/>
<dbReference type="Gene3D" id="3.40.50.2300">
    <property type="match status" value="1"/>
</dbReference>
<keyword evidence="2" id="KW-0963">Cytoplasm</keyword>
<name>A0ABD8AMK3_PAEAM</name>
<keyword evidence="5" id="KW-0805">Transcription regulation</keyword>
<dbReference type="Proteomes" id="UP001364764">
    <property type="component" value="Chromosome"/>
</dbReference>
<dbReference type="EMBL" id="CP145892">
    <property type="protein sequence ID" value="WWP18764.1"/>
    <property type="molecule type" value="Genomic_DNA"/>
</dbReference>
<dbReference type="GO" id="GO:0005737">
    <property type="term" value="C:cytoplasm"/>
    <property type="evidence" value="ECO:0007669"/>
    <property type="project" value="UniProtKB-SubCell"/>
</dbReference>
<comment type="subcellular location">
    <subcellularLocation>
        <location evidence="1">Cytoplasm</location>
    </subcellularLocation>
</comment>
<dbReference type="PROSITE" id="PS50110">
    <property type="entry name" value="RESPONSE_REGULATORY"/>
    <property type="match status" value="1"/>
</dbReference>
<evidence type="ECO:0000256" key="2">
    <source>
        <dbReference type="ARBA" id="ARBA00022490"/>
    </source>
</evidence>
<dbReference type="Pfam" id="PF00072">
    <property type="entry name" value="Response_reg"/>
    <property type="match status" value="1"/>
</dbReference>
<evidence type="ECO:0000313" key="11">
    <source>
        <dbReference type="EMBL" id="WWP18764.1"/>
    </source>
</evidence>
<evidence type="ECO:0000256" key="8">
    <source>
        <dbReference type="PROSITE-ProRule" id="PRU00169"/>
    </source>
</evidence>
<evidence type="ECO:0000259" key="10">
    <source>
        <dbReference type="PROSITE" id="PS50110"/>
    </source>
</evidence>
<dbReference type="GeneID" id="93477783"/>
<keyword evidence="7" id="KW-0804">Transcription</keyword>
<dbReference type="RefSeq" id="WP_338706499.1">
    <property type="nucleotide sequence ID" value="NZ_CP145892.1"/>
</dbReference>
<dbReference type="PANTHER" id="PTHR42713:SF3">
    <property type="entry name" value="TRANSCRIPTIONAL REGULATORY PROTEIN HPTR"/>
    <property type="match status" value="1"/>
</dbReference>
<dbReference type="SUPFAM" id="SSF46689">
    <property type="entry name" value="Homeodomain-like"/>
    <property type="match status" value="2"/>
</dbReference>
<evidence type="ECO:0000256" key="3">
    <source>
        <dbReference type="ARBA" id="ARBA00022553"/>
    </source>
</evidence>
<evidence type="ECO:0000259" key="9">
    <source>
        <dbReference type="PROSITE" id="PS01124"/>
    </source>
</evidence>
<dbReference type="SUPFAM" id="SSF52172">
    <property type="entry name" value="CheY-like"/>
    <property type="match status" value="1"/>
</dbReference>
<sequence>MNLTAMLVDDELPILENLNYILPWEEMGIEITGTARSGVEALGKVTESHPDILLCDIRMPSMDGLELIRLLREQGETCEIILLTGYQQFEYARTAIKYNVHEYICKPIDYLNLEHKLRELAGQIQKRRLENESQRYRSQEMESWIRHKQLIDLLRGEAPLKIAYPASVPEFITTATPYTLLLVDAVGYFRHSIGWSELQHQRWHETISSRLREVADRITEECQILATRKGEWCILLEASGEWKRRSEELAHQLCLELNVILSLDSNVKVRIVQDAVPVNLESQILERYRHCQKILMSHSEGEDKVLKASCPETTLSYDHTASKGANSWITREDLELVTRWIRQGNKQGLRDVLERLKQQMGNSGQSFSKIDETNLRFMLVHMLRELREVQALAEEHEVNYWNALQGAVSMRELLELAEVVAHASQGKQTQPRPSVSELILSACEYMDARLQQDLGIDEVADWLGISPGYFCQLFKTQMGVTFVEYMTQKRMESAALLLSTTEWSITAIGEATGFKERRYFSKVFHKHFHMKPSEYRQSKQLGL</sequence>
<dbReference type="Pfam" id="PF12833">
    <property type="entry name" value="HTH_18"/>
    <property type="match status" value="1"/>
</dbReference>
<evidence type="ECO:0000313" key="12">
    <source>
        <dbReference type="Proteomes" id="UP001364764"/>
    </source>
</evidence>
<dbReference type="InterPro" id="IPR051552">
    <property type="entry name" value="HptR"/>
</dbReference>
<evidence type="ECO:0000256" key="6">
    <source>
        <dbReference type="ARBA" id="ARBA00023125"/>
    </source>
</evidence>
<dbReference type="InterPro" id="IPR001789">
    <property type="entry name" value="Sig_transdc_resp-reg_receiver"/>
</dbReference>
<feature type="modified residue" description="4-aspartylphosphate" evidence="8">
    <location>
        <position position="56"/>
    </location>
</feature>
<dbReference type="PROSITE" id="PS01124">
    <property type="entry name" value="HTH_ARAC_FAMILY_2"/>
    <property type="match status" value="1"/>
</dbReference>
<evidence type="ECO:0000256" key="4">
    <source>
        <dbReference type="ARBA" id="ARBA00023012"/>
    </source>
</evidence>
<gene>
    <name evidence="11" type="ORF">V6668_19920</name>
</gene>
<dbReference type="SMART" id="SM00342">
    <property type="entry name" value="HTH_ARAC"/>
    <property type="match status" value="1"/>
</dbReference>
<dbReference type="GO" id="GO:0003677">
    <property type="term" value="F:DNA binding"/>
    <property type="evidence" value="ECO:0007669"/>
    <property type="project" value="UniProtKB-KW"/>
</dbReference>
<feature type="domain" description="HTH araC/xylS-type" evidence="9">
    <location>
        <begin position="440"/>
        <end position="538"/>
    </location>
</feature>
<dbReference type="SMART" id="SM00448">
    <property type="entry name" value="REC"/>
    <property type="match status" value="1"/>
</dbReference>
<keyword evidence="4" id="KW-0902">Two-component regulatory system</keyword>
<keyword evidence="6" id="KW-0238">DNA-binding</keyword>